<feature type="compositionally biased region" description="Basic and acidic residues" evidence="1">
    <location>
        <begin position="82"/>
        <end position="106"/>
    </location>
</feature>
<sequence>MCAGASRPDLSDEAKVRLWKPFVVPTREALHEQNKATKRSFGIVKPDKGSVKLLGTKSPTRAIRPDARLSTVDAAHFDEDDGPRSKNEECQSPDRRDGRHTHELVGRIKSRSGGSGALAP</sequence>
<keyword evidence="3" id="KW-1185">Reference proteome</keyword>
<accession>A0A4R2I0X4</accession>
<feature type="region of interest" description="Disordered" evidence="1">
    <location>
        <begin position="49"/>
        <end position="120"/>
    </location>
</feature>
<gene>
    <name evidence="2" type="ORF">EV148_10913</name>
</gene>
<organism evidence="2 3">
    <name type="scientific">Dokdonella fugitiva</name>
    <dbReference type="NCBI Taxonomy" id="328517"/>
    <lineage>
        <taxon>Bacteria</taxon>
        <taxon>Pseudomonadati</taxon>
        <taxon>Pseudomonadota</taxon>
        <taxon>Gammaproteobacteria</taxon>
        <taxon>Lysobacterales</taxon>
        <taxon>Rhodanobacteraceae</taxon>
        <taxon>Dokdonella</taxon>
    </lineage>
</organism>
<evidence type="ECO:0000256" key="1">
    <source>
        <dbReference type="SAM" id="MobiDB-lite"/>
    </source>
</evidence>
<dbReference type="AlphaFoldDB" id="A0A4R2I0X4"/>
<name>A0A4R2I0X4_9GAMM</name>
<evidence type="ECO:0000313" key="2">
    <source>
        <dbReference type="EMBL" id="TCO37661.1"/>
    </source>
</evidence>
<proteinExistence type="predicted"/>
<reference evidence="2 3" key="1">
    <citation type="journal article" date="2015" name="Stand. Genomic Sci.">
        <title>Genomic Encyclopedia of Bacterial and Archaeal Type Strains, Phase III: the genomes of soil and plant-associated and newly described type strains.</title>
        <authorList>
            <person name="Whitman W.B."/>
            <person name="Woyke T."/>
            <person name="Klenk H.P."/>
            <person name="Zhou Y."/>
            <person name="Lilburn T.G."/>
            <person name="Beck B.J."/>
            <person name="De Vos P."/>
            <person name="Vandamme P."/>
            <person name="Eisen J.A."/>
            <person name="Garrity G."/>
            <person name="Hugenholtz P."/>
            <person name="Kyrpides N.C."/>
        </authorList>
    </citation>
    <scope>NUCLEOTIDE SEQUENCE [LARGE SCALE GENOMIC DNA]</scope>
    <source>
        <strain evidence="2 3">A3</strain>
    </source>
</reference>
<dbReference type="EMBL" id="SLWQ01000009">
    <property type="protein sequence ID" value="TCO37661.1"/>
    <property type="molecule type" value="Genomic_DNA"/>
</dbReference>
<comment type="caution">
    <text evidence="2">The sequence shown here is derived from an EMBL/GenBank/DDBJ whole genome shotgun (WGS) entry which is preliminary data.</text>
</comment>
<evidence type="ECO:0000313" key="3">
    <source>
        <dbReference type="Proteomes" id="UP000294862"/>
    </source>
</evidence>
<protein>
    <submittedName>
        <fullName evidence="2">Uncharacterized protein</fullName>
    </submittedName>
</protein>
<dbReference type="Proteomes" id="UP000294862">
    <property type="component" value="Unassembled WGS sequence"/>
</dbReference>